<accession>A0A4D6MSA5</accession>
<organism evidence="2 3">
    <name type="scientific">Vigna unguiculata</name>
    <name type="common">Cowpea</name>
    <dbReference type="NCBI Taxonomy" id="3917"/>
    <lineage>
        <taxon>Eukaryota</taxon>
        <taxon>Viridiplantae</taxon>
        <taxon>Streptophyta</taxon>
        <taxon>Embryophyta</taxon>
        <taxon>Tracheophyta</taxon>
        <taxon>Spermatophyta</taxon>
        <taxon>Magnoliopsida</taxon>
        <taxon>eudicotyledons</taxon>
        <taxon>Gunneridae</taxon>
        <taxon>Pentapetalae</taxon>
        <taxon>rosids</taxon>
        <taxon>fabids</taxon>
        <taxon>Fabales</taxon>
        <taxon>Fabaceae</taxon>
        <taxon>Papilionoideae</taxon>
        <taxon>50 kb inversion clade</taxon>
        <taxon>NPAAA clade</taxon>
        <taxon>indigoferoid/millettioid clade</taxon>
        <taxon>Phaseoleae</taxon>
        <taxon>Vigna</taxon>
    </lineage>
</organism>
<dbReference type="Proteomes" id="UP000501690">
    <property type="component" value="Linkage Group LG8"/>
</dbReference>
<name>A0A4D6MSA5_VIGUN</name>
<feature type="region of interest" description="Disordered" evidence="1">
    <location>
        <begin position="36"/>
        <end position="61"/>
    </location>
</feature>
<gene>
    <name evidence="2" type="ORF">DEO72_LG8g1990</name>
</gene>
<evidence type="ECO:0000256" key="1">
    <source>
        <dbReference type="SAM" id="MobiDB-lite"/>
    </source>
</evidence>
<sequence>MAVAGETVARPVNLAQASQSCLGETIRDLPKLLLRERSPKRPAQRGGGTRLSETVSPERGAGRDSAMWDVFLVLYGYNAGLVLSICTKGLVRLSGARFSGRDVIPWPLLVGVHGGAPSV</sequence>
<evidence type="ECO:0000313" key="3">
    <source>
        <dbReference type="Proteomes" id="UP000501690"/>
    </source>
</evidence>
<dbReference type="EMBL" id="CP039352">
    <property type="protein sequence ID" value="QCE03958.1"/>
    <property type="molecule type" value="Genomic_DNA"/>
</dbReference>
<reference evidence="2 3" key="1">
    <citation type="submission" date="2019-04" db="EMBL/GenBank/DDBJ databases">
        <title>An improved genome assembly and genetic linkage map for asparagus bean, Vigna unguiculata ssp. sesquipedialis.</title>
        <authorList>
            <person name="Xia Q."/>
            <person name="Zhang R."/>
            <person name="Dong Y."/>
        </authorList>
    </citation>
    <scope>NUCLEOTIDE SEQUENCE [LARGE SCALE GENOMIC DNA]</scope>
    <source>
        <tissue evidence="2">Leaf</tissue>
    </source>
</reference>
<evidence type="ECO:0000313" key="2">
    <source>
        <dbReference type="EMBL" id="QCE03958.1"/>
    </source>
</evidence>
<proteinExistence type="predicted"/>
<keyword evidence="3" id="KW-1185">Reference proteome</keyword>
<protein>
    <submittedName>
        <fullName evidence="2">Uncharacterized protein</fullName>
    </submittedName>
</protein>
<dbReference type="AlphaFoldDB" id="A0A4D6MSA5"/>